<dbReference type="InterPro" id="IPR008538">
    <property type="entry name" value="Uma2"/>
</dbReference>
<sequence length="186" mass="20771">MHPRPGHLRAVAEQIERATGLRVEILGGSLVMSPTPRGKHAGTIRRLRQQIEARMPGGLAAYEVSSIQMPDDDDDYCTPDLVVLPEAWDDDDGWLADPRDVELAVEVISKTEKAQQITDKNGWYSTAGVRMLLSIDPRYGRWALYTHPKDGTYHGRLDGTYGDEIPLPEPFGFPLDTGCLPRYGRE</sequence>
<dbReference type="EMBL" id="JADLQX010000012">
    <property type="protein sequence ID" value="MBF6299294.1"/>
    <property type="molecule type" value="Genomic_DNA"/>
</dbReference>
<dbReference type="InterPro" id="IPR012296">
    <property type="entry name" value="Nuclease_put_TT1808"/>
</dbReference>
<reference evidence="2 3" key="1">
    <citation type="submission" date="2020-10" db="EMBL/GenBank/DDBJ databases">
        <title>Identification of Nocardia species via Next-generation sequencing and recognition of intraspecies genetic diversity.</title>
        <authorList>
            <person name="Li P."/>
            <person name="Li P."/>
            <person name="Lu B."/>
        </authorList>
    </citation>
    <scope>NUCLEOTIDE SEQUENCE [LARGE SCALE GENOMIC DNA]</scope>
    <source>
        <strain evidence="2 3">BJ06-0157</strain>
    </source>
</reference>
<keyword evidence="2" id="KW-0378">Hydrolase</keyword>
<feature type="domain" description="Putative restriction endonuclease" evidence="1">
    <location>
        <begin position="14"/>
        <end position="173"/>
    </location>
</feature>
<dbReference type="PANTHER" id="PTHR35400">
    <property type="entry name" value="SLR1083 PROTEIN"/>
    <property type="match status" value="1"/>
</dbReference>
<protein>
    <submittedName>
        <fullName evidence="2">Uma2 family endonuclease</fullName>
    </submittedName>
</protein>
<dbReference type="CDD" id="cd06260">
    <property type="entry name" value="DUF820-like"/>
    <property type="match status" value="1"/>
</dbReference>
<dbReference type="SUPFAM" id="SSF52980">
    <property type="entry name" value="Restriction endonuclease-like"/>
    <property type="match status" value="1"/>
</dbReference>
<proteinExistence type="predicted"/>
<comment type="caution">
    <text evidence="2">The sequence shown here is derived from an EMBL/GenBank/DDBJ whole genome shotgun (WGS) entry which is preliminary data.</text>
</comment>
<dbReference type="InterPro" id="IPR011335">
    <property type="entry name" value="Restrct_endonuc-II-like"/>
</dbReference>
<evidence type="ECO:0000313" key="2">
    <source>
        <dbReference type="EMBL" id="MBF6299294.1"/>
    </source>
</evidence>
<evidence type="ECO:0000259" key="1">
    <source>
        <dbReference type="Pfam" id="PF05685"/>
    </source>
</evidence>
<dbReference type="PANTHER" id="PTHR35400:SF3">
    <property type="entry name" value="SLL1072 PROTEIN"/>
    <property type="match status" value="1"/>
</dbReference>
<keyword evidence="3" id="KW-1185">Reference proteome</keyword>
<accession>A0ABS0CWQ0</accession>
<dbReference type="Pfam" id="PF05685">
    <property type="entry name" value="Uma2"/>
    <property type="match status" value="1"/>
</dbReference>
<evidence type="ECO:0000313" key="3">
    <source>
        <dbReference type="Proteomes" id="UP000702209"/>
    </source>
</evidence>
<keyword evidence="2" id="KW-0255">Endonuclease</keyword>
<name>A0ABS0CWQ0_9NOCA</name>
<gene>
    <name evidence="2" type="ORF">IU459_17340</name>
</gene>
<dbReference type="GO" id="GO:0004519">
    <property type="term" value="F:endonuclease activity"/>
    <property type="evidence" value="ECO:0007669"/>
    <property type="project" value="UniProtKB-KW"/>
</dbReference>
<organism evidence="2 3">
    <name type="scientific">Nocardia amamiensis</name>
    <dbReference type="NCBI Taxonomy" id="404578"/>
    <lineage>
        <taxon>Bacteria</taxon>
        <taxon>Bacillati</taxon>
        <taxon>Actinomycetota</taxon>
        <taxon>Actinomycetes</taxon>
        <taxon>Mycobacteriales</taxon>
        <taxon>Nocardiaceae</taxon>
        <taxon>Nocardia</taxon>
    </lineage>
</organism>
<dbReference type="Proteomes" id="UP000702209">
    <property type="component" value="Unassembled WGS sequence"/>
</dbReference>
<dbReference type="Gene3D" id="3.90.1570.10">
    <property type="entry name" value="tt1808, chain A"/>
    <property type="match status" value="1"/>
</dbReference>
<keyword evidence="2" id="KW-0540">Nuclease</keyword>